<name>A0A0D0PLM9_KITGR</name>
<proteinExistence type="predicted"/>
<gene>
    <name evidence="2" type="ORF">TR51_32840</name>
</gene>
<dbReference type="PATRIC" id="fig|2064.6.peg.6948"/>
<dbReference type="InterPro" id="IPR000073">
    <property type="entry name" value="AB_hydrolase_1"/>
</dbReference>
<dbReference type="Gene3D" id="3.40.50.1820">
    <property type="entry name" value="alpha/beta hydrolase"/>
    <property type="match status" value="1"/>
</dbReference>
<sequence length="279" mass="29817">MSSAQSLAQVRPRTAGPLSCLEHRADSSSIVVFLHGLGLDARDFVDYLAHHEAQHGIAVTLHGFDPGPQQAFPPVALSTHIAMTADALAAVAAENPGKRIVLVGFSLGADLVLQLAEFWAQHRSRAVPIESAVLLDPNVNQSTMMISRLFAAADPADPNPTFERLRESADGPDAERALAEYLSKIGSKDFAQLQQLSRDVLAYWPAGGYRRLGERLATVADFAVTTRVFLSAPYAQHLPGMTAAVPSPAATTVSFELTALDHFGLISNESLSAFLSHAL</sequence>
<dbReference type="Pfam" id="PF12697">
    <property type="entry name" value="Abhydrolase_6"/>
    <property type="match status" value="1"/>
</dbReference>
<evidence type="ECO:0000313" key="2">
    <source>
        <dbReference type="EMBL" id="KIQ63444.1"/>
    </source>
</evidence>
<dbReference type="RefSeq" id="WP_043915808.1">
    <property type="nucleotide sequence ID" value="NZ_JXZB01000004.1"/>
</dbReference>
<dbReference type="GO" id="GO:0003824">
    <property type="term" value="F:catalytic activity"/>
    <property type="evidence" value="ECO:0007669"/>
    <property type="project" value="UniProtKB-ARBA"/>
</dbReference>
<dbReference type="AlphaFoldDB" id="A0A0D0PLM9"/>
<keyword evidence="3" id="KW-1185">Reference proteome</keyword>
<organism evidence="2 3">
    <name type="scientific">Kitasatospora griseola</name>
    <name type="common">Streptomyces griseolosporeus</name>
    <dbReference type="NCBI Taxonomy" id="2064"/>
    <lineage>
        <taxon>Bacteria</taxon>
        <taxon>Bacillati</taxon>
        <taxon>Actinomycetota</taxon>
        <taxon>Actinomycetes</taxon>
        <taxon>Kitasatosporales</taxon>
        <taxon>Streptomycetaceae</taxon>
        <taxon>Kitasatospora</taxon>
    </lineage>
</organism>
<evidence type="ECO:0000259" key="1">
    <source>
        <dbReference type="Pfam" id="PF12697"/>
    </source>
</evidence>
<dbReference type="SUPFAM" id="SSF53474">
    <property type="entry name" value="alpha/beta-Hydrolases"/>
    <property type="match status" value="1"/>
</dbReference>
<dbReference type="InterPro" id="IPR029058">
    <property type="entry name" value="AB_hydrolase_fold"/>
</dbReference>
<reference evidence="2 3" key="1">
    <citation type="submission" date="2015-02" db="EMBL/GenBank/DDBJ databases">
        <title>Draft genome sequence of Kitasatospora griseola MF730-N6, a bafilomycin, terpentecin and satosporin producer.</title>
        <authorList>
            <person name="Arens J.C."/>
            <person name="Haltli B."/>
            <person name="Kerr R.G."/>
        </authorList>
    </citation>
    <scope>NUCLEOTIDE SEQUENCE [LARGE SCALE GENOMIC DNA]</scope>
    <source>
        <strain evidence="2 3">MF730-N6</strain>
    </source>
</reference>
<comment type="caution">
    <text evidence="2">The sequence shown here is derived from an EMBL/GenBank/DDBJ whole genome shotgun (WGS) entry which is preliminary data.</text>
</comment>
<dbReference type="Proteomes" id="UP000032066">
    <property type="component" value="Unassembled WGS sequence"/>
</dbReference>
<feature type="domain" description="AB hydrolase-1" evidence="1">
    <location>
        <begin position="31"/>
        <end position="222"/>
    </location>
</feature>
<protein>
    <recommendedName>
        <fullName evidence="1">AB hydrolase-1 domain-containing protein</fullName>
    </recommendedName>
</protein>
<accession>A0A0D0PLM9</accession>
<evidence type="ECO:0000313" key="3">
    <source>
        <dbReference type="Proteomes" id="UP000032066"/>
    </source>
</evidence>
<dbReference type="OrthoDB" id="4115156at2"/>
<dbReference type="EMBL" id="JXZB01000004">
    <property type="protein sequence ID" value="KIQ63444.1"/>
    <property type="molecule type" value="Genomic_DNA"/>
</dbReference>